<protein>
    <submittedName>
        <fullName evidence="15">Type-2 vomeronasal receptor</fullName>
    </submittedName>
</protein>
<dbReference type="InterPro" id="IPR017979">
    <property type="entry name" value="GPCR_3_CS"/>
</dbReference>
<keyword evidence="10" id="KW-0325">Glycoprotein</keyword>
<feature type="transmembrane region" description="Helical" evidence="12">
    <location>
        <begin position="764"/>
        <end position="787"/>
    </location>
</feature>
<evidence type="ECO:0000256" key="10">
    <source>
        <dbReference type="ARBA" id="ARBA00023180"/>
    </source>
</evidence>
<evidence type="ECO:0000256" key="9">
    <source>
        <dbReference type="ARBA" id="ARBA00023170"/>
    </source>
</evidence>
<keyword evidence="8 12" id="KW-0472">Membrane</keyword>
<feature type="transmembrane region" description="Helical" evidence="12">
    <location>
        <begin position="799"/>
        <end position="819"/>
    </location>
</feature>
<dbReference type="Proteomes" id="UP001474421">
    <property type="component" value="Unassembled WGS sequence"/>
</dbReference>
<feature type="transmembrane region" description="Helical" evidence="12">
    <location>
        <begin position="720"/>
        <end position="738"/>
    </location>
</feature>
<dbReference type="GO" id="GO:0004930">
    <property type="term" value="F:G protein-coupled receptor activity"/>
    <property type="evidence" value="ECO:0007669"/>
    <property type="project" value="UniProtKB-KW"/>
</dbReference>
<dbReference type="GO" id="GO:0005886">
    <property type="term" value="C:plasma membrane"/>
    <property type="evidence" value="ECO:0007669"/>
    <property type="project" value="UniProtKB-SubCell"/>
</dbReference>
<feature type="transmembrane region" description="Helical" evidence="12">
    <location>
        <begin position="825"/>
        <end position="847"/>
    </location>
</feature>
<dbReference type="Pfam" id="PF01094">
    <property type="entry name" value="ANF_receptor"/>
    <property type="match status" value="1"/>
</dbReference>
<feature type="transmembrane region" description="Helical" evidence="12">
    <location>
        <begin position="675"/>
        <end position="700"/>
    </location>
</feature>
<dbReference type="InterPro" id="IPR017978">
    <property type="entry name" value="GPCR_3_C"/>
</dbReference>
<keyword evidence="16" id="KW-1185">Reference proteome</keyword>
<comment type="similarity">
    <text evidence="2">Belongs to the G-protein coupled receptor 3 family.</text>
</comment>
<dbReference type="SUPFAM" id="SSF53822">
    <property type="entry name" value="Periplasmic binding protein-like I"/>
    <property type="match status" value="1"/>
</dbReference>
<dbReference type="PROSITE" id="PS50259">
    <property type="entry name" value="G_PROTEIN_RECEP_F3_4"/>
    <property type="match status" value="1"/>
</dbReference>
<comment type="subcellular location">
    <subcellularLocation>
        <location evidence="1">Cell membrane</location>
        <topology evidence="1">Multi-pass membrane protein</topology>
    </subcellularLocation>
</comment>
<keyword evidence="7" id="KW-0297">G-protein coupled receptor</keyword>
<dbReference type="Pfam" id="PF00003">
    <property type="entry name" value="7tm_3"/>
    <property type="match status" value="1"/>
</dbReference>
<dbReference type="InterPro" id="IPR028082">
    <property type="entry name" value="Peripla_BP_I"/>
</dbReference>
<dbReference type="CDD" id="cd15283">
    <property type="entry name" value="7tmC_V2R_pheromone"/>
    <property type="match status" value="1"/>
</dbReference>
<evidence type="ECO:0000313" key="16">
    <source>
        <dbReference type="Proteomes" id="UP001474421"/>
    </source>
</evidence>
<dbReference type="EMBL" id="JAOTOJ010000008">
    <property type="protein sequence ID" value="KAK9397895.1"/>
    <property type="molecule type" value="Genomic_DNA"/>
</dbReference>
<evidence type="ECO:0000256" key="12">
    <source>
        <dbReference type="SAM" id="Phobius"/>
    </source>
</evidence>
<dbReference type="FunFam" id="2.10.50.30:FF:000002">
    <property type="entry name" value="Vomeronasal 2 receptor, h1"/>
    <property type="match status" value="1"/>
</dbReference>
<evidence type="ECO:0000313" key="15">
    <source>
        <dbReference type="EMBL" id="KAK9397895.1"/>
    </source>
</evidence>
<evidence type="ECO:0000256" key="3">
    <source>
        <dbReference type="ARBA" id="ARBA00022475"/>
    </source>
</evidence>
<evidence type="ECO:0000256" key="11">
    <source>
        <dbReference type="ARBA" id="ARBA00023224"/>
    </source>
</evidence>
<dbReference type="PRINTS" id="PR00248">
    <property type="entry name" value="GPCRMGR"/>
</dbReference>
<dbReference type="FunFam" id="3.40.50.2300:FF:000024">
    <property type="entry name" value="Vomeronasal 2, receptor 73"/>
    <property type="match status" value="1"/>
</dbReference>
<evidence type="ECO:0000256" key="1">
    <source>
        <dbReference type="ARBA" id="ARBA00004651"/>
    </source>
</evidence>
<evidence type="ECO:0000256" key="2">
    <source>
        <dbReference type="ARBA" id="ARBA00007242"/>
    </source>
</evidence>
<dbReference type="InterPro" id="IPR038550">
    <property type="entry name" value="GPCR_3_9-Cys_sf"/>
</dbReference>
<evidence type="ECO:0000256" key="7">
    <source>
        <dbReference type="ARBA" id="ARBA00023040"/>
    </source>
</evidence>
<name>A0AAW1B6V0_CROAD</name>
<evidence type="ECO:0000256" key="6">
    <source>
        <dbReference type="ARBA" id="ARBA00022989"/>
    </source>
</evidence>
<feature type="transmembrane region" description="Helical" evidence="12">
    <location>
        <begin position="605"/>
        <end position="630"/>
    </location>
</feature>
<organism evidence="15 16">
    <name type="scientific">Crotalus adamanteus</name>
    <name type="common">Eastern diamondback rattlesnake</name>
    <dbReference type="NCBI Taxonomy" id="8729"/>
    <lineage>
        <taxon>Eukaryota</taxon>
        <taxon>Metazoa</taxon>
        <taxon>Chordata</taxon>
        <taxon>Craniata</taxon>
        <taxon>Vertebrata</taxon>
        <taxon>Euteleostomi</taxon>
        <taxon>Lepidosauria</taxon>
        <taxon>Squamata</taxon>
        <taxon>Bifurcata</taxon>
        <taxon>Unidentata</taxon>
        <taxon>Episquamata</taxon>
        <taxon>Toxicofera</taxon>
        <taxon>Serpentes</taxon>
        <taxon>Colubroidea</taxon>
        <taxon>Viperidae</taxon>
        <taxon>Crotalinae</taxon>
        <taxon>Crotalus</taxon>
    </lineage>
</organism>
<dbReference type="PANTHER" id="PTHR24061">
    <property type="entry name" value="CALCIUM-SENSING RECEPTOR-RELATED"/>
    <property type="match status" value="1"/>
</dbReference>
<dbReference type="InterPro" id="IPR004073">
    <property type="entry name" value="GPCR_3_vmron_rcpt_2"/>
</dbReference>
<evidence type="ECO:0000256" key="4">
    <source>
        <dbReference type="ARBA" id="ARBA00022692"/>
    </source>
</evidence>
<dbReference type="PROSITE" id="PS00981">
    <property type="entry name" value="G_PROTEIN_RECEP_F3_3"/>
    <property type="match status" value="1"/>
</dbReference>
<evidence type="ECO:0000256" key="5">
    <source>
        <dbReference type="ARBA" id="ARBA00022729"/>
    </source>
</evidence>
<keyword evidence="6 12" id="KW-1133">Transmembrane helix</keyword>
<evidence type="ECO:0000259" key="14">
    <source>
        <dbReference type="PROSITE" id="PS50259"/>
    </source>
</evidence>
<feature type="transmembrane region" description="Helical" evidence="12">
    <location>
        <begin position="642"/>
        <end position="663"/>
    </location>
</feature>
<dbReference type="InterPro" id="IPR000068">
    <property type="entry name" value="GPCR_3_Ca_sens_rcpt-rel"/>
</dbReference>
<dbReference type="InterPro" id="IPR001828">
    <property type="entry name" value="ANF_lig-bd_rcpt"/>
</dbReference>
<feature type="signal peptide" evidence="13">
    <location>
        <begin position="1"/>
        <end position="18"/>
    </location>
</feature>
<accession>A0AAW1B6V0</accession>
<proteinExistence type="inferred from homology"/>
<evidence type="ECO:0000256" key="13">
    <source>
        <dbReference type="SAM" id="SignalP"/>
    </source>
</evidence>
<keyword evidence="11" id="KW-0807">Transducer</keyword>
<sequence length="873" mass="100072">MLLLKITVLVLFPQLTSYTTIAKSTISKSTHFLQRFYQPGDFIIAGILPQSILQSKVATFHKQPSHDPANERLVLTQSYQQILALVFAIKEINETPWILPNITLGFDIYNNEFRPQWTYLASMEFLSSQDRFTPNFKCDTKRNTITVIGGPDSKTCLDMVTTLFIYKISLMIYGSSPLINNKETAHFFHPMFPNVKHQDMGILRLLLHFNWVWVGVISLDDDNGERFVQNILPIYAHRGICFDFIERCCIKSTSKDGAEVLLDWFPISKVILTSTSNVVIVYGEMQTMIALRVLIALPQMDDEEMESKVWLMTAQMEFTSLPFQRHWGLGFIHGSLSLAVHRQEMLDFQKFLKIRNHTAEKKDGFVRDFWENAFNCFFSDSNEYGEVCTGKENLEMLPGSVFETSMTGQSYNLYNTVYAVAHAFHNMLSSTSKHQIITDKKKWKLSDIKTWQLHYFLRQVSFNNNAGENVFCDQTGELEAGFDIVNWVTFPNQSFVRIKVGKIDPMAFPENVFTIHGDALVWPQRFNQIQPLSLCNDYCSLGHFKAKKEDQPFCCYDCFPCPAEKISNQEDMTNCFECPENQHPNSFQDSCIPKDIIFLSYEEPLGISLTVFALWLLFITMLVLLIFIKYRNTPIVKANNQNLTYILLISLLLSFLCIFLFIGQPQKVCCFLRQTSFSIIFSVAISCVLAKTITVVLAFLATNPGSKVRKWVGKKLANSIVFSCTFIQITLCTMWLSASPPFPDFDRHSRTKEIVLECNEGSTSMFYCTLGFLGFLAMVSFTIAFLARKLPDSFNEAKFITFSMLVFCSVWLSFVPTYLSTKGKYMVAVEIFSILSSSAGLLSCIFFPKCYIILLRSDLNNREQLIRNKKSRK</sequence>
<feature type="domain" description="G-protein coupled receptors family 3 profile" evidence="14">
    <location>
        <begin position="605"/>
        <end position="869"/>
    </location>
</feature>
<keyword evidence="9 15" id="KW-0675">Receptor</keyword>
<dbReference type="Pfam" id="PF07562">
    <property type="entry name" value="NCD3G"/>
    <property type="match status" value="1"/>
</dbReference>
<comment type="caution">
    <text evidence="15">The sequence shown here is derived from an EMBL/GenBank/DDBJ whole genome shotgun (WGS) entry which is preliminary data.</text>
</comment>
<keyword evidence="4 12" id="KW-0812">Transmembrane</keyword>
<gene>
    <name evidence="15" type="ORF">NXF25_021256</name>
</gene>
<dbReference type="PRINTS" id="PR01535">
    <property type="entry name" value="VOMERONASL2R"/>
</dbReference>
<feature type="chain" id="PRO_5043923363" evidence="13">
    <location>
        <begin position="19"/>
        <end position="873"/>
    </location>
</feature>
<keyword evidence="3" id="KW-1003">Cell membrane</keyword>
<reference evidence="15 16" key="1">
    <citation type="journal article" date="2024" name="Proc. Natl. Acad. Sci. U.S.A.">
        <title>The genetic regulatory architecture and epigenomic basis for age-related changes in rattlesnake venom.</title>
        <authorList>
            <person name="Hogan M.P."/>
            <person name="Holding M.L."/>
            <person name="Nystrom G.S."/>
            <person name="Colston T.J."/>
            <person name="Bartlett D.A."/>
            <person name="Mason A.J."/>
            <person name="Ellsworth S.A."/>
            <person name="Rautsaw R.M."/>
            <person name="Lawrence K.C."/>
            <person name="Strickland J.L."/>
            <person name="He B."/>
            <person name="Fraser P."/>
            <person name="Margres M.J."/>
            <person name="Gilbert D.M."/>
            <person name="Gibbs H.L."/>
            <person name="Parkinson C.L."/>
            <person name="Rokyta D.R."/>
        </authorList>
    </citation>
    <scope>NUCLEOTIDE SEQUENCE [LARGE SCALE GENOMIC DNA]</scope>
    <source>
        <strain evidence="15">DRR0105</strain>
    </source>
</reference>
<evidence type="ECO:0000256" key="8">
    <source>
        <dbReference type="ARBA" id="ARBA00023136"/>
    </source>
</evidence>
<dbReference type="InterPro" id="IPR011500">
    <property type="entry name" value="GPCR_3_9-Cys_dom"/>
</dbReference>
<keyword evidence="5 13" id="KW-0732">Signal</keyword>
<dbReference type="AlphaFoldDB" id="A0AAW1B6V0"/>
<dbReference type="PANTHER" id="PTHR24061:SF599">
    <property type="entry name" value="G-PROTEIN COUPLED RECEPTORS FAMILY 3 PROFILE DOMAIN-CONTAINING PROTEIN"/>
    <property type="match status" value="1"/>
</dbReference>
<dbReference type="Gene3D" id="3.40.50.2300">
    <property type="match status" value="2"/>
</dbReference>
<dbReference type="Gene3D" id="2.10.50.30">
    <property type="entry name" value="GPCR, family 3, nine cysteines domain"/>
    <property type="match status" value="1"/>
</dbReference>
<dbReference type="InterPro" id="IPR000337">
    <property type="entry name" value="GPCR_3"/>
</dbReference>